<keyword evidence="2" id="KW-1185">Reference proteome</keyword>
<proteinExistence type="predicted"/>
<protein>
    <submittedName>
        <fullName evidence="1">Uncharacterized protein</fullName>
    </submittedName>
</protein>
<sequence length="84" mass="9225">MVDLLVPKKLKPQAEKAKFDQKDSHLVSGQTWTLILLELSLVSGFNLDGSDLKVFKSMFNVGFVDEVVDENDGKESEGPDTGVV</sequence>
<reference evidence="1" key="2">
    <citation type="submission" date="2020-06" db="EMBL/GenBank/DDBJ databases">
        <title>Helianthus annuus Genome sequencing and assembly Release 2.</title>
        <authorList>
            <person name="Gouzy J."/>
            <person name="Langlade N."/>
            <person name="Munos S."/>
        </authorList>
    </citation>
    <scope>NUCLEOTIDE SEQUENCE</scope>
    <source>
        <tissue evidence="1">Leaves</tissue>
    </source>
</reference>
<dbReference type="Proteomes" id="UP000215914">
    <property type="component" value="Unassembled WGS sequence"/>
</dbReference>
<name>A0A9K3P5A4_HELAN</name>
<evidence type="ECO:0000313" key="2">
    <source>
        <dbReference type="Proteomes" id="UP000215914"/>
    </source>
</evidence>
<gene>
    <name evidence="1" type="ORF">HanXRQr2_Chr01g0032941</name>
</gene>
<dbReference type="AlphaFoldDB" id="A0A9K3P5A4"/>
<evidence type="ECO:0000313" key="1">
    <source>
        <dbReference type="EMBL" id="KAF5822953.1"/>
    </source>
</evidence>
<reference evidence="1" key="1">
    <citation type="journal article" date="2017" name="Nature">
        <title>The sunflower genome provides insights into oil metabolism, flowering and Asterid evolution.</title>
        <authorList>
            <person name="Badouin H."/>
            <person name="Gouzy J."/>
            <person name="Grassa C.J."/>
            <person name="Murat F."/>
            <person name="Staton S.E."/>
            <person name="Cottret L."/>
            <person name="Lelandais-Briere C."/>
            <person name="Owens G.L."/>
            <person name="Carrere S."/>
            <person name="Mayjonade B."/>
            <person name="Legrand L."/>
            <person name="Gill N."/>
            <person name="Kane N.C."/>
            <person name="Bowers J.E."/>
            <person name="Hubner S."/>
            <person name="Bellec A."/>
            <person name="Berard A."/>
            <person name="Berges H."/>
            <person name="Blanchet N."/>
            <person name="Boniface M.C."/>
            <person name="Brunel D."/>
            <person name="Catrice O."/>
            <person name="Chaidir N."/>
            <person name="Claudel C."/>
            <person name="Donnadieu C."/>
            <person name="Faraut T."/>
            <person name="Fievet G."/>
            <person name="Helmstetter N."/>
            <person name="King M."/>
            <person name="Knapp S.J."/>
            <person name="Lai Z."/>
            <person name="Le Paslier M.C."/>
            <person name="Lippi Y."/>
            <person name="Lorenzon L."/>
            <person name="Mandel J.R."/>
            <person name="Marage G."/>
            <person name="Marchand G."/>
            <person name="Marquand E."/>
            <person name="Bret-Mestries E."/>
            <person name="Morien E."/>
            <person name="Nambeesan S."/>
            <person name="Nguyen T."/>
            <person name="Pegot-Espagnet P."/>
            <person name="Pouilly N."/>
            <person name="Raftis F."/>
            <person name="Sallet E."/>
            <person name="Schiex T."/>
            <person name="Thomas J."/>
            <person name="Vandecasteele C."/>
            <person name="Vares D."/>
            <person name="Vear F."/>
            <person name="Vautrin S."/>
            <person name="Crespi M."/>
            <person name="Mangin B."/>
            <person name="Burke J.M."/>
            <person name="Salse J."/>
            <person name="Munos S."/>
            <person name="Vincourt P."/>
            <person name="Rieseberg L.H."/>
            <person name="Langlade N.B."/>
        </authorList>
    </citation>
    <scope>NUCLEOTIDE SEQUENCE</scope>
    <source>
        <tissue evidence="1">Leaves</tissue>
    </source>
</reference>
<dbReference type="Gramene" id="mRNA:HanXRQr2_Chr01g0032941">
    <property type="protein sequence ID" value="mRNA:HanXRQr2_Chr01g0032941"/>
    <property type="gene ID" value="HanXRQr2_Chr01g0032941"/>
</dbReference>
<comment type="caution">
    <text evidence="1">The sequence shown here is derived from an EMBL/GenBank/DDBJ whole genome shotgun (WGS) entry which is preliminary data.</text>
</comment>
<organism evidence="1 2">
    <name type="scientific">Helianthus annuus</name>
    <name type="common">Common sunflower</name>
    <dbReference type="NCBI Taxonomy" id="4232"/>
    <lineage>
        <taxon>Eukaryota</taxon>
        <taxon>Viridiplantae</taxon>
        <taxon>Streptophyta</taxon>
        <taxon>Embryophyta</taxon>
        <taxon>Tracheophyta</taxon>
        <taxon>Spermatophyta</taxon>
        <taxon>Magnoliopsida</taxon>
        <taxon>eudicotyledons</taxon>
        <taxon>Gunneridae</taxon>
        <taxon>Pentapetalae</taxon>
        <taxon>asterids</taxon>
        <taxon>campanulids</taxon>
        <taxon>Asterales</taxon>
        <taxon>Asteraceae</taxon>
        <taxon>Asteroideae</taxon>
        <taxon>Heliantheae alliance</taxon>
        <taxon>Heliantheae</taxon>
        <taxon>Helianthus</taxon>
    </lineage>
</organism>
<accession>A0A9K3P5A4</accession>
<dbReference type="EMBL" id="MNCJ02000316">
    <property type="protein sequence ID" value="KAF5822953.1"/>
    <property type="molecule type" value="Genomic_DNA"/>
</dbReference>